<dbReference type="Pfam" id="PF14416">
    <property type="entry name" value="PMR5N"/>
    <property type="match status" value="2"/>
</dbReference>
<keyword evidence="3" id="KW-0812">Transmembrane</keyword>
<dbReference type="Pfam" id="PF13839">
    <property type="entry name" value="PC-Esterase"/>
    <property type="match status" value="2"/>
</dbReference>
<evidence type="ECO:0000256" key="2">
    <source>
        <dbReference type="ARBA" id="ARBA00007727"/>
    </source>
</evidence>
<dbReference type="GO" id="GO:0016413">
    <property type="term" value="F:O-acetyltransferase activity"/>
    <property type="evidence" value="ECO:0007669"/>
    <property type="project" value="InterPro"/>
</dbReference>
<keyword evidence="5" id="KW-1133">Transmembrane helix</keyword>
<evidence type="ECO:0000259" key="7">
    <source>
        <dbReference type="Pfam" id="PF13839"/>
    </source>
</evidence>
<keyword evidence="6" id="KW-0472">Membrane</keyword>
<organism evidence="9 10">
    <name type="scientific">Aristolochia fimbriata</name>
    <name type="common">White veined hardy Dutchman's pipe vine</name>
    <dbReference type="NCBI Taxonomy" id="158543"/>
    <lineage>
        <taxon>Eukaryota</taxon>
        <taxon>Viridiplantae</taxon>
        <taxon>Streptophyta</taxon>
        <taxon>Embryophyta</taxon>
        <taxon>Tracheophyta</taxon>
        <taxon>Spermatophyta</taxon>
        <taxon>Magnoliopsida</taxon>
        <taxon>Magnoliidae</taxon>
        <taxon>Piperales</taxon>
        <taxon>Aristolochiaceae</taxon>
        <taxon>Aristolochia</taxon>
    </lineage>
</organism>
<protein>
    <recommendedName>
        <fullName evidence="11">Trichome birefringence-like N-terminal domain-containing protein</fullName>
    </recommendedName>
</protein>
<accession>A0AAV7EBT8</accession>
<comment type="subcellular location">
    <subcellularLocation>
        <location evidence="1">Membrane</location>
        <topology evidence="1">Single-pass membrane protein</topology>
    </subcellularLocation>
</comment>
<dbReference type="InterPro" id="IPR025846">
    <property type="entry name" value="TBL_N"/>
</dbReference>
<evidence type="ECO:0000259" key="8">
    <source>
        <dbReference type="Pfam" id="PF14416"/>
    </source>
</evidence>
<dbReference type="PANTHER" id="PTHR32285:SF11">
    <property type="entry name" value="PROTEIN TRICHOME BIREFRINGENCE-LIKE 34"/>
    <property type="match status" value="1"/>
</dbReference>
<dbReference type="EMBL" id="JAINDJ010000006">
    <property type="protein sequence ID" value="KAG9445301.1"/>
    <property type="molecule type" value="Genomic_DNA"/>
</dbReference>
<proteinExistence type="inferred from homology"/>
<comment type="caution">
    <text evidence="9">The sequence shown here is derived from an EMBL/GenBank/DDBJ whole genome shotgun (WGS) entry which is preliminary data.</text>
</comment>
<dbReference type="PANTHER" id="PTHR32285">
    <property type="entry name" value="PROTEIN TRICHOME BIREFRINGENCE-LIKE 9-RELATED"/>
    <property type="match status" value="1"/>
</dbReference>
<evidence type="ECO:0000256" key="5">
    <source>
        <dbReference type="ARBA" id="ARBA00022989"/>
    </source>
</evidence>
<evidence type="ECO:0000256" key="4">
    <source>
        <dbReference type="ARBA" id="ARBA00022968"/>
    </source>
</evidence>
<evidence type="ECO:0000256" key="1">
    <source>
        <dbReference type="ARBA" id="ARBA00004167"/>
    </source>
</evidence>
<evidence type="ECO:0000313" key="9">
    <source>
        <dbReference type="EMBL" id="KAG9445301.1"/>
    </source>
</evidence>
<evidence type="ECO:0000256" key="6">
    <source>
        <dbReference type="ARBA" id="ARBA00023136"/>
    </source>
</evidence>
<dbReference type="GO" id="GO:0016020">
    <property type="term" value="C:membrane"/>
    <property type="evidence" value="ECO:0007669"/>
    <property type="project" value="UniProtKB-SubCell"/>
</dbReference>
<evidence type="ECO:0008006" key="11">
    <source>
        <dbReference type="Google" id="ProtNLM"/>
    </source>
</evidence>
<feature type="domain" description="Trichome birefringence-like N-terminal" evidence="8">
    <location>
        <begin position="102"/>
        <end position="155"/>
    </location>
</feature>
<dbReference type="InterPro" id="IPR026057">
    <property type="entry name" value="TBL_C"/>
</dbReference>
<reference evidence="9 10" key="1">
    <citation type="submission" date="2021-07" db="EMBL/GenBank/DDBJ databases">
        <title>The Aristolochia fimbriata genome: insights into angiosperm evolution, floral development and chemical biosynthesis.</title>
        <authorList>
            <person name="Jiao Y."/>
        </authorList>
    </citation>
    <scope>NUCLEOTIDE SEQUENCE [LARGE SCALE GENOMIC DNA]</scope>
    <source>
        <strain evidence="9">IBCAS-2021</strain>
        <tissue evidence="9">Leaf</tissue>
    </source>
</reference>
<dbReference type="Proteomes" id="UP000825729">
    <property type="component" value="Unassembled WGS sequence"/>
</dbReference>
<gene>
    <name evidence="9" type="ORF">H6P81_016641</name>
</gene>
<evidence type="ECO:0000256" key="3">
    <source>
        <dbReference type="ARBA" id="ARBA00022692"/>
    </source>
</evidence>
<name>A0AAV7EBT8_ARIFI</name>
<feature type="domain" description="Trichome birefringence-like N-terminal" evidence="8">
    <location>
        <begin position="498"/>
        <end position="551"/>
    </location>
</feature>
<feature type="domain" description="Trichome birefringence-like C-terminal" evidence="7">
    <location>
        <begin position="158"/>
        <end position="405"/>
    </location>
</feature>
<dbReference type="GO" id="GO:0005794">
    <property type="term" value="C:Golgi apparatus"/>
    <property type="evidence" value="ECO:0007669"/>
    <property type="project" value="TreeGrafter"/>
</dbReference>
<keyword evidence="10" id="KW-1185">Reference proteome</keyword>
<feature type="domain" description="Trichome birefringence-like C-terminal" evidence="7">
    <location>
        <begin position="552"/>
        <end position="840"/>
    </location>
</feature>
<comment type="similarity">
    <text evidence="2">Belongs to the PC-esterase family. TBL subfamily.</text>
</comment>
<keyword evidence="4" id="KW-0735">Signal-anchor</keyword>
<dbReference type="AlphaFoldDB" id="A0AAV7EBT8"/>
<evidence type="ECO:0000313" key="10">
    <source>
        <dbReference type="Proteomes" id="UP000825729"/>
    </source>
</evidence>
<sequence>MNRWSRKKTKVPLLVVVFAVLLVASILYNENCRDVQVQKEAIALRSRFPTSVPHDSYVRLRKKRDLGKLDWSTACISTRNYTLHGSRIRLPSEPNEEKIQQDCNWFSGEWIFDNTSYPLYNESDCPYMSDQLACTKHGRPDSMYQSWRWQPHGCNFRRWNASEMLEKLRGKRLMYVGDSLDRGQWISMVCLLQSVIPAGKKSMSPNAALTIFRAEEYNATVEFYWAPLLVKSNSDDPINHRLDKRIIAPELIDDHASEWAKADILIFNTYLWWRQGNIKVVWSADVDGICEELDGVTAMNFALQAWADWVASSVNQHEKNVFFVTMSPTHLWRREWEPGTEGNCYNEKTPIDMKSYWGSGSDVPTMQMADAVLRRLGSKVSVVNITQLSEYRKDGHPSIYRKFWETFSQEQLANPAKIERPMTSPQMARKPPTSSSTLRLMIKSWFNPLISTFLVLLLILLVSLSGDHDDYYYYYYYHYYGRRPDTTVKTYRRSGGGECDLSSGRWVFDNVSYPLYSERQCSFMSDQLACEKFGRKNLLYQNWRWQPHECNLPRFDGTVLLERLRGKRLVFVGDSLNRGQWVSMVCLLDSSIPDGHKSMHSNGSLTTFKATDYNATVEFYWAPLLVESNSDDPANHRLPDRIVRAESITKHARHWTGADILVFNSYLWWRRDMMKVLWGSFDREDGIFKEIETLRAFKMALRTWTDWLEAHIDPSTTQLFFVSMSPTHFWADEWGMASHGNCYDETEPIKEEGHWGRGSDTKMMRAVEEAIDLLKERGLSVKVVNITQLSEYRKDGHPSIHRKQWEPLTEEQIANPSSYADCIHWCLPGVPDAWNEILYSYIIS</sequence>
<dbReference type="InterPro" id="IPR029962">
    <property type="entry name" value="TBL"/>
</dbReference>